<dbReference type="AlphaFoldDB" id="A0A0H1RCL4"/>
<evidence type="ECO:0000313" key="13">
    <source>
        <dbReference type="Proteomes" id="UP000035489"/>
    </source>
</evidence>
<evidence type="ECO:0000256" key="9">
    <source>
        <dbReference type="ARBA" id="ARBA00048540"/>
    </source>
</evidence>
<gene>
    <name evidence="12" type="ORF">AA309_11955</name>
</gene>
<evidence type="ECO:0000256" key="11">
    <source>
        <dbReference type="PIRSR" id="PIRSR006268-2"/>
    </source>
</evidence>
<name>A0A0H1RCL4_9HYPH</name>
<keyword evidence="5 10" id="KW-0479">Metal-binding</keyword>
<feature type="binding site" evidence="11">
    <location>
        <position position="292"/>
    </location>
    <ligand>
        <name>Mg(2+)</name>
        <dbReference type="ChEBI" id="CHEBI:18420"/>
    </ligand>
</feature>
<evidence type="ECO:0000256" key="5">
    <source>
        <dbReference type="ARBA" id="ARBA00022723"/>
    </source>
</evidence>
<sequence length="332" mass="35877">MSHSFSRRRFIGITAAAAGLGLLPVDREAKAEAELVEWQGQVMGAMASLRIHHHDRPAANRLIERSVAEMRRFERIFSLYREDSALCTLNRTGMLVAPPAELVELLSECRRFADLTGGAFDPTVQALWTLYRDHFAKPGAAPKGPSESSIQAALERVSFDTVLFDRNRIVLSRPGMALTLNGIAQGYATDRVVSLLRQEGIGNSLVDMGESRAVGSRPDGAPWRIGIADPDQPERIGETLEVADQAVATSGSYGFRFDSAGRFNHLFDPRSGTSTHLHKSATVAMPTATAADALSTAFSLLPVAEISDILRRIGVGRVSLITSAGEKHSLAA</sequence>
<dbReference type="InterPro" id="IPR003374">
    <property type="entry name" value="ApbE-like_sf"/>
</dbReference>
<keyword evidence="6 10" id="KW-0274">FAD</keyword>
<dbReference type="InterPro" id="IPR006311">
    <property type="entry name" value="TAT_signal"/>
</dbReference>
<evidence type="ECO:0000256" key="8">
    <source>
        <dbReference type="ARBA" id="ARBA00031306"/>
    </source>
</evidence>
<dbReference type="OrthoDB" id="9778595at2"/>
<dbReference type="RefSeq" id="WP_047189245.1">
    <property type="nucleotide sequence ID" value="NZ_LCYG01000028.1"/>
</dbReference>
<evidence type="ECO:0000256" key="3">
    <source>
        <dbReference type="ARBA" id="ARBA00022630"/>
    </source>
</evidence>
<dbReference type="PROSITE" id="PS51318">
    <property type="entry name" value="TAT"/>
    <property type="match status" value="1"/>
</dbReference>
<dbReference type="EMBL" id="LCYG01000028">
    <property type="protein sequence ID" value="KLK92948.1"/>
    <property type="molecule type" value="Genomic_DNA"/>
</dbReference>
<keyword evidence="13" id="KW-1185">Reference proteome</keyword>
<dbReference type="InterPro" id="IPR024932">
    <property type="entry name" value="ApbE"/>
</dbReference>
<dbReference type="GO" id="GO:0016740">
    <property type="term" value="F:transferase activity"/>
    <property type="evidence" value="ECO:0007669"/>
    <property type="project" value="UniProtKB-UniRule"/>
</dbReference>
<proteinExistence type="inferred from homology"/>
<reference evidence="12 13" key="1">
    <citation type="submission" date="2015-05" db="EMBL/GenBank/DDBJ databases">
        <title>Draft genome sequence of Microvirga vignae strain BR3299, a novel nitrogen fixing bacteria isolated from Brazil semi-aired region.</title>
        <authorList>
            <person name="Zilli J.E."/>
            <person name="Passos S.R."/>
            <person name="Leite J."/>
            <person name="Baldani J.I."/>
            <person name="Xavier G.R."/>
            <person name="Rumjaneck N.G."/>
            <person name="Simoes-Araujo J.L."/>
        </authorList>
    </citation>
    <scope>NUCLEOTIDE SEQUENCE [LARGE SCALE GENOMIC DNA]</scope>
    <source>
        <strain evidence="12 13">BR3299</strain>
    </source>
</reference>
<evidence type="ECO:0000256" key="2">
    <source>
        <dbReference type="ARBA" id="ARBA00016337"/>
    </source>
</evidence>
<dbReference type="Proteomes" id="UP000035489">
    <property type="component" value="Unassembled WGS sequence"/>
</dbReference>
<organism evidence="12 13">
    <name type="scientific">Microvirga vignae</name>
    <dbReference type="NCBI Taxonomy" id="1225564"/>
    <lineage>
        <taxon>Bacteria</taxon>
        <taxon>Pseudomonadati</taxon>
        <taxon>Pseudomonadota</taxon>
        <taxon>Alphaproteobacteria</taxon>
        <taxon>Hyphomicrobiales</taxon>
        <taxon>Methylobacteriaceae</taxon>
        <taxon>Microvirga</taxon>
    </lineage>
</organism>
<evidence type="ECO:0000256" key="10">
    <source>
        <dbReference type="PIRNR" id="PIRNR006268"/>
    </source>
</evidence>
<feature type="binding site" evidence="11">
    <location>
        <position position="182"/>
    </location>
    <ligand>
        <name>Mg(2+)</name>
        <dbReference type="ChEBI" id="CHEBI:18420"/>
    </ligand>
</feature>
<keyword evidence="3 10" id="KW-0285">Flavoprotein</keyword>
<evidence type="ECO:0000256" key="1">
    <source>
        <dbReference type="ARBA" id="ARBA00011955"/>
    </source>
</evidence>
<comment type="similarity">
    <text evidence="10">Belongs to the ApbE family.</text>
</comment>
<dbReference type="PIRSF" id="PIRSF006268">
    <property type="entry name" value="ApbE"/>
    <property type="match status" value="1"/>
</dbReference>
<dbReference type="EC" id="2.7.1.180" evidence="1 10"/>
<dbReference type="PANTHER" id="PTHR30040:SF2">
    <property type="entry name" value="FAD:PROTEIN FMN TRANSFERASE"/>
    <property type="match status" value="1"/>
</dbReference>
<dbReference type="Gene3D" id="3.10.520.10">
    <property type="entry name" value="ApbE-like domains"/>
    <property type="match status" value="1"/>
</dbReference>
<dbReference type="Pfam" id="PF02424">
    <property type="entry name" value="ApbE"/>
    <property type="match status" value="1"/>
</dbReference>
<evidence type="ECO:0000256" key="7">
    <source>
        <dbReference type="ARBA" id="ARBA00022842"/>
    </source>
</evidence>
<evidence type="ECO:0000313" key="12">
    <source>
        <dbReference type="EMBL" id="KLK92948.1"/>
    </source>
</evidence>
<dbReference type="PANTHER" id="PTHR30040">
    <property type="entry name" value="THIAMINE BIOSYNTHESIS LIPOPROTEIN APBE"/>
    <property type="match status" value="1"/>
</dbReference>
<protein>
    <recommendedName>
        <fullName evidence="2 10">FAD:protein FMN transferase</fullName>
        <ecNumber evidence="1 10">2.7.1.180</ecNumber>
    </recommendedName>
    <alternativeName>
        <fullName evidence="8 10">Flavin transferase</fullName>
    </alternativeName>
</protein>
<evidence type="ECO:0000256" key="6">
    <source>
        <dbReference type="ARBA" id="ARBA00022827"/>
    </source>
</evidence>
<comment type="caution">
    <text evidence="12">The sequence shown here is derived from an EMBL/GenBank/DDBJ whole genome shotgun (WGS) entry which is preliminary data.</text>
</comment>
<dbReference type="CDD" id="cd18774">
    <property type="entry name" value="PDC2_HK_sensor"/>
    <property type="match status" value="1"/>
</dbReference>
<evidence type="ECO:0000256" key="4">
    <source>
        <dbReference type="ARBA" id="ARBA00022679"/>
    </source>
</evidence>
<dbReference type="GO" id="GO:0046872">
    <property type="term" value="F:metal ion binding"/>
    <property type="evidence" value="ECO:0007669"/>
    <property type="project" value="UniProtKB-UniRule"/>
</dbReference>
<comment type="cofactor">
    <cofactor evidence="11">
        <name>Mg(2+)</name>
        <dbReference type="ChEBI" id="CHEBI:18420"/>
    </cofactor>
    <cofactor evidence="11">
        <name>Mn(2+)</name>
        <dbReference type="ChEBI" id="CHEBI:29035"/>
    </cofactor>
    <text evidence="11">Magnesium. Can also use manganese.</text>
</comment>
<comment type="catalytic activity">
    <reaction evidence="9 10">
        <text>L-threonyl-[protein] + FAD = FMN-L-threonyl-[protein] + AMP + H(+)</text>
        <dbReference type="Rhea" id="RHEA:36847"/>
        <dbReference type="Rhea" id="RHEA-COMP:11060"/>
        <dbReference type="Rhea" id="RHEA-COMP:11061"/>
        <dbReference type="ChEBI" id="CHEBI:15378"/>
        <dbReference type="ChEBI" id="CHEBI:30013"/>
        <dbReference type="ChEBI" id="CHEBI:57692"/>
        <dbReference type="ChEBI" id="CHEBI:74257"/>
        <dbReference type="ChEBI" id="CHEBI:456215"/>
        <dbReference type="EC" id="2.7.1.180"/>
    </reaction>
</comment>
<accession>A0A0H1RCL4</accession>
<keyword evidence="4 10" id="KW-0808">Transferase</keyword>
<feature type="binding site" evidence="11">
    <location>
        <position position="296"/>
    </location>
    <ligand>
        <name>Mg(2+)</name>
        <dbReference type="ChEBI" id="CHEBI:18420"/>
    </ligand>
</feature>
<keyword evidence="7 10" id="KW-0460">Magnesium</keyword>
<dbReference type="SUPFAM" id="SSF143631">
    <property type="entry name" value="ApbE-like"/>
    <property type="match status" value="1"/>
</dbReference>
<dbReference type="STRING" id="1225564.AA309_11955"/>
<dbReference type="PATRIC" id="fig|1225564.3.peg.3092"/>